<dbReference type="STRING" id="27835.A0A0N4XII1"/>
<dbReference type="EMBL" id="UYSL01002588">
    <property type="protein sequence ID" value="VDL65923.1"/>
    <property type="molecule type" value="Genomic_DNA"/>
</dbReference>
<reference evidence="3 4" key="2">
    <citation type="submission" date="2018-11" db="EMBL/GenBank/DDBJ databases">
        <authorList>
            <consortium name="Pathogen Informatics"/>
        </authorList>
    </citation>
    <scope>NUCLEOTIDE SEQUENCE [LARGE SCALE GENOMIC DNA]</scope>
</reference>
<organism evidence="5">
    <name type="scientific">Nippostrongylus brasiliensis</name>
    <name type="common">Rat hookworm</name>
    <dbReference type="NCBI Taxonomy" id="27835"/>
    <lineage>
        <taxon>Eukaryota</taxon>
        <taxon>Metazoa</taxon>
        <taxon>Ecdysozoa</taxon>
        <taxon>Nematoda</taxon>
        <taxon>Chromadorea</taxon>
        <taxon>Rhabditida</taxon>
        <taxon>Rhabditina</taxon>
        <taxon>Rhabditomorpha</taxon>
        <taxon>Strongyloidea</taxon>
        <taxon>Heligmosomidae</taxon>
        <taxon>Nippostrongylus</taxon>
    </lineage>
</organism>
<keyword evidence="2" id="KW-0812">Transmembrane</keyword>
<keyword evidence="2" id="KW-1133">Transmembrane helix</keyword>
<keyword evidence="4" id="KW-1185">Reference proteome</keyword>
<reference evidence="5" key="1">
    <citation type="submission" date="2017-02" db="UniProtKB">
        <authorList>
            <consortium name="WormBaseParasite"/>
        </authorList>
    </citation>
    <scope>IDENTIFICATION</scope>
</reference>
<dbReference type="AlphaFoldDB" id="A0A0N4XII1"/>
<keyword evidence="2" id="KW-0472">Membrane</keyword>
<feature type="region of interest" description="Disordered" evidence="1">
    <location>
        <begin position="58"/>
        <end position="159"/>
    </location>
</feature>
<evidence type="ECO:0000256" key="1">
    <source>
        <dbReference type="SAM" id="MobiDB-lite"/>
    </source>
</evidence>
<evidence type="ECO:0000256" key="2">
    <source>
        <dbReference type="SAM" id="Phobius"/>
    </source>
</evidence>
<protein>
    <submittedName>
        <fullName evidence="5">Germane domain-containing protein</fullName>
    </submittedName>
</protein>
<evidence type="ECO:0000313" key="5">
    <source>
        <dbReference type="WBParaSite" id="NBR_0000233301-mRNA-1"/>
    </source>
</evidence>
<gene>
    <name evidence="3" type="ORF">NBR_LOCUS2334</name>
</gene>
<evidence type="ECO:0000313" key="3">
    <source>
        <dbReference type="EMBL" id="VDL65923.1"/>
    </source>
</evidence>
<sequence>MSESVKKPKSSILLYLLIVVTALVLLCAATILYLTFNSGDSSNSDELTAVNTTSFSLFLPSTPSTPAKPTASSSIPNADTRPPPETPVTAWSTPAPSTTTSDAPQTEKPPSTVSTQSSTVPTTPTEAQEQEVTTQEISTSTAETSTSTGTTTTTTVATTTTVDELVTPPPNQHGEMIDRCSLIAAQDVTCAKTRDDVITLSPSALTPLHYSLNFTVQTVTPTVIEGDLQLFLRINEQGKQVSLDVDSKLRNVDDLRVVNCDTEAPLARMEHLTLIIMGFTRLTGYGTVRVIDLRVNGEILKAHSGMF</sequence>
<evidence type="ECO:0000313" key="4">
    <source>
        <dbReference type="Proteomes" id="UP000271162"/>
    </source>
</evidence>
<feature type="compositionally biased region" description="Low complexity" evidence="1">
    <location>
        <begin position="60"/>
        <end position="76"/>
    </location>
</feature>
<feature type="compositionally biased region" description="Low complexity" evidence="1">
    <location>
        <begin position="87"/>
        <end position="159"/>
    </location>
</feature>
<accession>A0A0N4XII1</accession>
<dbReference type="WBParaSite" id="NBR_0000233301-mRNA-1">
    <property type="protein sequence ID" value="NBR_0000233301-mRNA-1"/>
    <property type="gene ID" value="NBR_0000233301"/>
</dbReference>
<name>A0A0N4XII1_NIPBR</name>
<feature type="transmembrane region" description="Helical" evidence="2">
    <location>
        <begin position="12"/>
        <end position="36"/>
    </location>
</feature>
<proteinExistence type="predicted"/>
<dbReference type="Proteomes" id="UP000271162">
    <property type="component" value="Unassembled WGS sequence"/>
</dbReference>